<accession>A0A3B1CGW0</accession>
<dbReference type="AlphaFoldDB" id="A0A3B1CGW0"/>
<sequence length="82" mass="9283">MPTLKKSCVYQVVSLLDNDKLRQGEKLEGIDIVEPESIDKEKIDYIIVASTPGYPAIAGQLASMDYVEGRDFCDYRRLPELM</sequence>
<dbReference type="Gene3D" id="3.40.50.720">
    <property type="entry name" value="NAD(P)-binding Rossmann-like Domain"/>
    <property type="match status" value="1"/>
</dbReference>
<reference evidence="1" key="1">
    <citation type="submission" date="2018-06" db="EMBL/GenBank/DDBJ databases">
        <authorList>
            <person name="Zhirakovskaya E."/>
        </authorList>
    </citation>
    <scope>NUCLEOTIDE SEQUENCE</scope>
</reference>
<organism evidence="1">
    <name type="scientific">hydrothermal vent metagenome</name>
    <dbReference type="NCBI Taxonomy" id="652676"/>
    <lineage>
        <taxon>unclassified sequences</taxon>
        <taxon>metagenomes</taxon>
        <taxon>ecological metagenomes</taxon>
    </lineage>
</organism>
<dbReference type="EMBL" id="UOGB01000222">
    <property type="protein sequence ID" value="VAX21870.1"/>
    <property type="molecule type" value="Genomic_DNA"/>
</dbReference>
<gene>
    <name evidence="1" type="ORF">MNBD_NITROSPINAE03-72</name>
</gene>
<name>A0A3B1CGW0_9ZZZZ</name>
<protein>
    <submittedName>
        <fullName evidence="1">Uncharacterized protein</fullName>
    </submittedName>
</protein>
<evidence type="ECO:0000313" key="1">
    <source>
        <dbReference type="EMBL" id="VAX21870.1"/>
    </source>
</evidence>
<proteinExistence type="predicted"/>